<dbReference type="InterPro" id="IPR003607">
    <property type="entry name" value="HD/PDEase_dom"/>
</dbReference>
<dbReference type="InterPro" id="IPR043519">
    <property type="entry name" value="NT_sf"/>
</dbReference>
<comment type="catalytic activity">
    <reaction evidence="7">
        <text>[protein-PII]-uridylyl-L-tyrosine + H2O = [protein-PII]-L-tyrosine + UMP + H(+)</text>
        <dbReference type="Rhea" id="RHEA:48600"/>
        <dbReference type="Rhea" id="RHEA-COMP:12147"/>
        <dbReference type="Rhea" id="RHEA-COMP:12148"/>
        <dbReference type="ChEBI" id="CHEBI:15377"/>
        <dbReference type="ChEBI" id="CHEBI:15378"/>
        <dbReference type="ChEBI" id="CHEBI:46858"/>
        <dbReference type="ChEBI" id="CHEBI:57865"/>
        <dbReference type="ChEBI" id="CHEBI:90602"/>
    </reaction>
</comment>
<gene>
    <name evidence="7" type="primary">glnD</name>
    <name evidence="10" type="ORF">SAMN05660330_00240</name>
</gene>
<dbReference type="PIRSF" id="PIRSF006288">
    <property type="entry name" value="PII_uridyltransf"/>
    <property type="match status" value="1"/>
</dbReference>
<name>A0A1H0JLX5_9BACT</name>
<dbReference type="HAMAP" id="MF_00277">
    <property type="entry name" value="PII_uridylyl_transf"/>
    <property type="match status" value="1"/>
</dbReference>
<keyword evidence="1 7" id="KW-0808">Transferase</keyword>
<dbReference type="Pfam" id="PF08335">
    <property type="entry name" value="GlnD_UR_UTase"/>
    <property type="match status" value="1"/>
</dbReference>
<dbReference type="CDD" id="cd00077">
    <property type="entry name" value="HDc"/>
    <property type="match status" value="1"/>
</dbReference>
<dbReference type="RefSeq" id="WP_176761030.1">
    <property type="nucleotide sequence ID" value="NZ_FNJI01000002.1"/>
</dbReference>
<dbReference type="AlphaFoldDB" id="A0A1H0JLX5"/>
<protein>
    <recommendedName>
        <fullName evidence="7">Bifunctional uridylyltransferase/uridylyl-removing enzyme</fullName>
        <shortName evidence="7">UTase/UR</shortName>
    </recommendedName>
    <alternativeName>
        <fullName evidence="7">Bifunctional [protein-PII] modification enzyme</fullName>
    </alternativeName>
    <alternativeName>
        <fullName evidence="7">Bifunctional nitrogen sensor protein</fullName>
    </alternativeName>
    <domain>
        <recommendedName>
            <fullName evidence="7">[Protein-PII] uridylyltransferase</fullName>
            <shortName evidence="7">PII uridylyltransferase</shortName>
            <shortName evidence="7">UTase</shortName>
            <ecNumber evidence="7">2.7.7.59</ecNumber>
        </recommendedName>
    </domain>
    <domain>
        <recommendedName>
            <fullName evidence="7">[Protein-PII]-UMP uridylyl-removing enzyme</fullName>
            <shortName evidence="7">UR</shortName>
            <ecNumber evidence="7">3.1.4.-</ecNumber>
        </recommendedName>
    </domain>
</protein>
<evidence type="ECO:0000256" key="2">
    <source>
        <dbReference type="ARBA" id="ARBA00022695"/>
    </source>
</evidence>
<evidence type="ECO:0000256" key="6">
    <source>
        <dbReference type="ARBA" id="ARBA00023268"/>
    </source>
</evidence>
<evidence type="ECO:0000313" key="10">
    <source>
        <dbReference type="EMBL" id="SDO44493.1"/>
    </source>
</evidence>
<feature type="region of interest" description="Uridylyltransferase" evidence="7">
    <location>
        <begin position="1"/>
        <end position="319"/>
    </location>
</feature>
<keyword evidence="11" id="KW-1185">Reference proteome</keyword>
<dbReference type="GO" id="GO:0008081">
    <property type="term" value="F:phosphoric diester hydrolase activity"/>
    <property type="evidence" value="ECO:0007669"/>
    <property type="project" value="UniProtKB-UniRule"/>
</dbReference>
<comment type="catalytic activity">
    <reaction evidence="7">
        <text>[protein-PII]-L-tyrosine + UTP = [protein-PII]-uridylyl-L-tyrosine + diphosphate</text>
        <dbReference type="Rhea" id="RHEA:13673"/>
        <dbReference type="Rhea" id="RHEA-COMP:12147"/>
        <dbReference type="Rhea" id="RHEA-COMP:12148"/>
        <dbReference type="ChEBI" id="CHEBI:33019"/>
        <dbReference type="ChEBI" id="CHEBI:46398"/>
        <dbReference type="ChEBI" id="CHEBI:46858"/>
        <dbReference type="ChEBI" id="CHEBI:90602"/>
        <dbReference type="EC" id="2.7.7.59"/>
    </reaction>
</comment>
<evidence type="ECO:0000256" key="3">
    <source>
        <dbReference type="ARBA" id="ARBA00022737"/>
    </source>
</evidence>
<dbReference type="SUPFAM" id="SSF109604">
    <property type="entry name" value="HD-domain/PDEase-like"/>
    <property type="match status" value="1"/>
</dbReference>
<feature type="domain" description="ACT" evidence="8">
    <location>
        <begin position="673"/>
        <end position="754"/>
    </location>
</feature>
<dbReference type="Proteomes" id="UP000199073">
    <property type="component" value="Unassembled WGS sequence"/>
</dbReference>
<dbReference type="PANTHER" id="PTHR47320:SF1">
    <property type="entry name" value="BIFUNCTIONAL URIDYLYLTRANSFERASE_URIDYLYL-REMOVING ENZYME"/>
    <property type="match status" value="1"/>
</dbReference>
<dbReference type="SUPFAM" id="SSF81593">
    <property type="entry name" value="Nucleotidyltransferase substrate binding subunit/domain"/>
    <property type="match status" value="1"/>
</dbReference>
<dbReference type="CDD" id="cd05401">
    <property type="entry name" value="NT_GlnE_GlnD_like"/>
    <property type="match status" value="1"/>
</dbReference>
<comment type="caution">
    <text evidence="7">Lacks conserved residue(s) required for the propagation of feature annotation.</text>
</comment>
<proteinExistence type="inferred from homology"/>
<dbReference type="GO" id="GO:0006808">
    <property type="term" value="P:regulation of nitrogen utilization"/>
    <property type="evidence" value="ECO:0007669"/>
    <property type="project" value="UniProtKB-UniRule"/>
</dbReference>
<dbReference type="EC" id="3.1.4.-" evidence="7"/>
<comment type="activity regulation">
    <text evidence="7">Uridylyltransferase (UTase) activity is inhibited by glutamine, while glutamine activates uridylyl-removing (UR) activity.</text>
</comment>
<dbReference type="InterPro" id="IPR006674">
    <property type="entry name" value="HD_domain"/>
</dbReference>
<keyword evidence="4 7" id="KW-0378">Hydrolase</keyword>
<dbReference type="EC" id="2.7.7.59" evidence="7"/>
<dbReference type="SUPFAM" id="SSF81301">
    <property type="entry name" value="Nucleotidyltransferase"/>
    <property type="match status" value="1"/>
</dbReference>
<evidence type="ECO:0000256" key="4">
    <source>
        <dbReference type="ARBA" id="ARBA00022801"/>
    </source>
</evidence>
<keyword evidence="2 7" id="KW-0548">Nucleotidyltransferase</keyword>
<dbReference type="EMBL" id="FNJI01000002">
    <property type="protein sequence ID" value="SDO44493.1"/>
    <property type="molecule type" value="Genomic_DNA"/>
</dbReference>
<evidence type="ECO:0000256" key="5">
    <source>
        <dbReference type="ARBA" id="ARBA00022842"/>
    </source>
</evidence>
<evidence type="ECO:0000313" key="11">
    <source>
        <dbReference type="Proteomes" id="UP000199073"/>
    </source>
</evidence>
<dbReference type="InterPro" id="IPR010043">
    <property type="entry name" value="UTase/UR"/>
</dbReference>
<evidence type="ECO:0000259" key="8">
    <source>
        <dbReference type="PROSITE" id="PS51671"/>
    </source>
</evidence>
<evidence type="ECO:0000259" key="9">
    <source>
        <dbReference type="PROSITE" id="PS51831"/>
    </source>
</evidence>
<dbReference type="GO" id="GO:0008773">
    <property type="term" value="F:[protein-PII] uridylyltransferase activity"/>
    <property type="evidence" value="ECO:0007669"/>
    <property type="project" value="UniProtKB-UniRule"/>
</dbReference>
<dbReference type="PROSITE" id="PS51671">
    <property type="entry name" value="ACT"/>
    <property type="match status" value="2"/>
</dbReference>
<dbReference type="InterPro" id="IPR045865">
    <property type="entry name" value="ACT-like_dom_sf"/>
</dbReference>
<keyword evidence="3" id="KW-0677">Repeat</keyword>
<dbReference type="InterPro" id="IPR002912">
    <property type="entry name" value="ACT_dom"/>
</dbReference>
<comment type="function">
    <text evidence="7">Modifies, by uridylylation and deuridylylation, the PII regulatory proteins (GlnB and homologs), in response to the nitrogen status of the cell that GlnD senses through the glutamine level. Under low glutamine levels, catalyzes the conversion of the PII proteins and UTP to PII-UMP and PPi, while under higher glutamine levels, GlnD hydrolyzes PII-UMP to PII and UMP (deuridylylation). Thus, controls uridylylation state and activity of the PII proteins, and plays an important role in the regulation of nitrogen metabolism.</text>
</comment>
<dbReference type="NCBIfam" id="TIGR01693">
    <property type="entry name" value="UTase_glnD"/>
    <property type="match status" value="1"/>
</dbReference>
<dbReference type="CDD" id="cd04900">
    <property type="entry name" value="ACT_UUR-like_1"/>
    <property type="match status" value="1"/>
</dbReference>
<dbReference type="InterPro" id="IPR013546">
    <property type="entry name" value="PII_UdlTrfase/GS_AdlTrfase"/>
</dbReference>
<comment type="similarity">
    <text evidence="7">Belongs to the GlnD family.</text>
</comment>
<dbReference type="Gene3D" id="1.10.3210.10">
    <property type="entry name" value="Hypothetical protein af1432"/>
    <property type="match status" value="1"/>
</dbReference>
<feature type="domain" description="HD" evidence="9">
    <location>
        <begin position="437"/>
        <end position="553"/>
    </location>
</feature>
<dbReference type="PROSITE" id="PS51831">
    <property type="entry name" value="HD"/>
    <property type="match status" value="1"/>
</dbReference>
<dbReference type="CDD" id="cd04899">
    <property type="entry name" value="ACT_ACR-UUR-like_2"/>
    <property type="match status" value="1"/>
</dbReference>
<organism evidence="10 11">
    <name type="scientific">Desulforhopalus singaporensis</name>
    <dbReference type="NCBI Taxonomy" id="91360"/>
    <lineage>
        <taxon>Bacteria</taxon>
        <taxon>Pseudomonadati</taxon>
        <taxon>Thermodesulfobacteriota</taxon>
        <taxon>Desulfobulbia</taxon>
        <taxon>Desulfobulbales</taxon>
        <taxon>Desulfocapsaceae</taxon>
        <taxon>Desulforhopalus</taxon>
    </lineage>
</organism>
<comment type="cofactor">
    <cofactor evidence="7">
        <name>Mg(2+)</name>
        <dbReference type="ChEBI" id="CHEBI:18420"/>
    </cofactor>
</comment>
<accession>A0A1H0JLX5</accession>
<evidence type="ECO:0000256" key="7">
    <source>
        <dbReference type="HAMAP-Rule" id="MF_00277"/>
    </source>
</evidence>
<sequence length="859" mass="97046">MLEAFRAERHRLRISWSAGSDSGAILASHTAIVDEYIVGSFKTAQLGVCMEGICLVALGGYGRQEMFPGSDIDLMILYRPEVKDCIAQVADAVLYPLWDTGLDVGHGVRTVEESMVHADEEYFFLVALLDARFLYGDRQLFEELLSEFNRRFVDGHREIFVDRMKMFRESRRVKFGSHSYLLEPHLKEGRGGMRDIQAMMWTAKVVFGLKNLDDFQDAGLLLENEKKMFLRAREFLVRLRCYMHYLNDRKSDQLFYEQQSEVAQGFGYRENDGVSGVEHFIGDLYDALHTVTLTTDLFFDHVDEVLGICDKGLRVSDRQVEKGIEVKGGKIHLTATGKQMAAKPQIIVRLFLVMARTGLPLHHRTRKSLPEVVGLIDDKQRCSPRLAKTFFALLSGAKDIYAVLSMMLETGVLQAVIPEFGRIATLAQYDLYHIYTVDRHSLQAVAELYSLADSESWGNVMASVKDLNVLYLAALLHDIGKGVGRDHSVEGARLAKGAGERLGFDEAQCDAIEFLVRYHLFIPENALRRDLNDAVFIKRCAELIGDLDRLSMLYLLSVADSRATGPSAWSEWKAALMEELFLKVTPYLDFGHHGVHDVLAHEEQGVEWLRDQVRVHLLAEKELRVDPERLSTDYILSFSPETIAEHVVIQRDNFNRIRQKALVRAAEVDDGWQLLVMTVDRPGLLAKICGVMTLNNLTVAKAQIFTWYDSTVVDVLNVQPTDGLGFAEKDWQSINEQLDRAVEHRMGLSHRLYSKLASGYGGAPRPGGQVSTKVVIDNNSSENYSVIEVYAPDRPAQLYYITQSLADFGINIHKAYIATEVEQLIDAFYVLDTNGRKLLDEELKEEITQGVLYAITHSV</sequence>
<evidence type="ECO:0000256" key="1">
    <source>
        <dbReference type="ARBA" id="ARBA00022679"/>
    </source>
</evidence>
<feature type="domain" description="ACT" evidence="8">
    <location>
        <begin position="786"/>
        <end position="859"/>
    </location>
</feature>
<comment type="domain">
    <text evidence="7">Has four distinct domains: an N-terminal nucleotidyltransferase (NT) domain responsible for UTase activity, a central HD domain that encodes UR activity, and two C-terminal ACT domains that seem to have a role in glutamine sensing.</text>
</comment>
<keyword evidence="6 7" id="KW-0511">Multifunctional enzyme</keyword>
<dbReference type="PANTHER" id="PTHR47320">
    <property type="entry name" value="BIFUNCTIONAL URIDYLYLTRANSFERASE/URIDYLYL-REMOVING ENZYME"/>
    <property type="match status" value="1"/>
</dbReference>
<keyword evidence="5 7" id="KW-0460">Magnesium</keyword>
<reference evidence="10 11" key="1">
    <citation type="submission" date="2016-10" db="EMBL/GenBank/DDBJ databases">
        <authorList>
            <person name="de Groot N.N."/>
        </authorList>
    </citation>
    <scope>NUCLEOTIDE SEQUENCE [LARGE SCALE GENOMIC DNA]</scope>
    <source>
        <strain evidence="10 11">DSM 12130</strain>
    </source>
</reference>
<dbReference type="STRING" id="91360.SAMN05660330_00240"/>
<dbReference type="SMART" id="SM00471">
    <property type="entry name" value="HDc"/>
    <property type="match status" value="1"/>
</dbReference>
<dbReference type="Pfam" id="PF01966">
    <property type="entry name" value="HD"/>
    <property type="match status" value="1"/>
</dbReference>
<dbReference type="SUPFAM" id="SSF55021">
    <property type="entry name" value="ACT-like"/>
    <property type="match status" value="2"/>
</dbReference>